<name>A0A5N5DW92_RHOER</name>
<accession>A0A5N5DW92</accession>
<reference evidence="1 2" key="1">
    <citation type="journal article" date="2017" name="Poromechanics V (2013)">
        <title>Genomic Characterization of the Arsenic-Tolerant Actinobacterium, &lt;i&gt;Rhodococcus erythropolis&lt;/i&gt; S43.</title>
        <authorList>
            <person name="Retamal-Morales G."/>
            <person name="Mehnert M."/>
            <person name="Schwabe R."/>
            <person name="Tischler D."/>
            <person name="Schloemann M."/>
            <person name="Levican G.J."/>
        </authorList>
    </citation>
    <scope>NUCLEOTIDE SEQUENCE [LARGE SCALE GENOMIC DNA]</scope>
    <source>
        <strain evidence="1 2">S43</strain>
    </source>
</reference>
<dbReference type="InterPro" id="IPR004304">
    <property type="entry name" value="FmdA_AmdA"/>
</dbReference>
<proteinExistence type="predicted"/>
<protein>
    <submittedName>
        <fullName evidence="1">Acetamidase</fullName>
    </submittedName>
</protein>
<dbReference type="GO" id="GO:0016811">
    <property type="term" value="F:hydrolase activity, acting on carbon-nitrogen (but not peptide) bonds, in linear amides"/>
    <property type="evidence" value="ECO:0007669"/>
    <property type="project" value="InterPro"/>
</dbReference>
<dbReference type="PANTHER" id="PTHR31891">
    <property type="entry name" value="FORMAMIDASE C869.04-RELATED"/>
    <property type="match status" value="1"/>
</dbReference>
<feature type="non-terminal residue" evidence="1">
    <location>
        <position position="1"/>
    </location>
</feature>
<dbReference type="Gene3D" id="3.10.28.20">
    <property type="entry name" value="Acetamidase/Formamidase-like domains"/>
    <property type="match status" value="1"/>
</dbReference>
<sequence length="80" mass="8680">EAWIPIGLSDPNGSVDGQNSDLNGAMRRAVVNALDFLEHDRGMDRATAYAYLSAAADFTVSQVVDRTVGVHGQIFKSHFE</sequence>
<dbReference type="Proteomes" id="UP000325576">
    <property type="component" value="Unassembled WGS sequence"/>
</dbReference>
<dbReference type="SUPFAM" id="SSF141130">
    <property type="entry name" value="Acetamidase/Formamidase-like"/>
    <property type="match status" value="1"/>
</dbReference>
<dbReference type="AlphaFoldDB" id="A0A5N5DW92"/>
<gene>
    <name evidence="1" type="ORF">BS297_28175</name>
</gene>
<dbReference type="EMBL" id="MRBO01000756">
    <property type="protein sequence ID" value="KAB2581963.1"/>
    <property type="molecule type" value="Genomic_DNA"/>
</dbReference>
<comment type="caution">
    <text evidence="1">The sequence shown here is derived from an EMBL/GenBank/DDBJ whole genome shotgun (WGS) entry which is preliminary data.</text>
</comment>
<organism evidence="1 2">
    <name type="scientific">Rhodococcus erythropolis</name>
    <name type="common">Arthrobacter picolinophilus</name>
    <dbReference type="NCBI Taxonomy" id="1833"/>
    <lineage>
        <taxon>Bacteria</taxon>
        <taxon>Bacillati</taxon>
        <taxon>Actinomycetota</taxon>
        <taxon>Actinomycetes</taxon>
        <taxon>Mycobacteriales</taxon>
        <taxon>Nocardiaceae</taxon>
        <taxon>Rhodococcus</taxon>
        <taxon>Rhodococcus erythropolis group</taxon>
    </lineage>
</organism>
<evidence type="ECO:0000313" key="1">
    <source>
        <dbReference type="EMBL" id="KAB2581963.1"/>
    </source>
</evidence>
<evidence type="ECO:0000313" key="2">
    <source>
        <dbReference type="Proteomes" id="UP000325576"/>
    </source>
</evidence>
<dbReference type="PANTHER" id="PTHR31891:SF1">
    <property type="entry name" value="FORMAMIDASE C869.04-RELATED"/>
    <property type="match status" value="1"/>
</dbReference>